<sequence>MTTLTNAKKRQFHSYPWMMEAILILLAAAVFIPIYYLIVTTFKTPDEAALHPLSLPASLDFGNYATAWKAMDYPRVLGNTLIVTVASVASIVIFSAMAAYGLARRTHRLHRIIFYLFLAGLMVPFQMGLVSLYKLINALGLMDTLLAVIFVNIGSGCTIAIFLFHSFIQSSVPLELEESAFMDGCSVPKTFWLIAFPLLKPVIATVAIVTTLNVWNDFMNPLLFLQSRENNVILLEVFRNIGQFSVDWTSLFPMLLLGIAPLMAFYLFMQKYMIKGVAAGALKG</sequence>
<evidence type="ECO:0000313" key="10">
    <source>
        <dbReference type="Proteomes" id="UP000490800"/>
    </source>
</evidence>
<dbReference type="Gene3D" id="1.10.3720.10">
    <property type="entry name" value="MetI-like"/>
    <property type="match status" value="1"/>
</dbReference>
<gene>
    <name evidence="9" type="ORF">EDM21_01645</name>
</gene>
<dbReference type="RefSeq" id="WP_157332287.1">
    <property type="nucleotide sequence ID" value="NZ_RHLK01000001.1"/>
</dbReference>
<evidence type="ECO:0000256" key="6">
    <source>
        <dbReference type="ARBA" id="ARBA00023136"/>
    </source>
</evidence>
<evidence type="ECO:0000256" key="4">
    <source>
        <dbReference type="ARBA" id="ARBA00022692"/>
    </source>
</evidence>
<feature type="transmembrane region" description="Helical" evidence="7">
    <location>
        <begin position="112"/>
        <end position="133"/>
    </location>
</feature>
<evidence type="ECO:0000313" key="9">
    <source>
        <dbReference type="EMBL" id="MVO98253.1"/>
    </source>
</evidence>
<keyword evidence="6 7" id="KW-0472">Membrane</keyword>
<comment type="caution">
    <text evidence="9">The sequence shown here is derived from an EMBL/GenBank/DDBJ whole genome shotgun (WGS) entry which is preliminary data.</text>
</comment>
<dbReference type="Proteomes" id="UP000490800">
    <property type="component" value="Unassembled WGS sequence"/>
</dbReference>
<feature type="transmembrane region" description="Helical" evidence="7">
    <location>
        <begin position="248"/>
        <end position="268"/>
    </location>
</feature>
<dbReference type="Pfam" id="PF00528">
    <property type="entry name" value="BPD_transp_1"/>
    <property type="match status" value="1"/>
</dbReference>
<keyword evidence="4 7" id="KW-0812">Transmembrane</keyword>
<dbReference type="PANTHER" id="PTHR43744">
    <property type="entry name" value="ABC TRANSPORTER PERMEASE PROTEIN MG189-RELATED-RELATED"/>
    <property type="match status" value="1"/>
</dbReference>
<evidence type="ECO:0000256" key="3">
    <source>
        <dbReference type="ARBA" id="ARBA00022475"/>
    </source>
</evidence>
<dbReference type="InterPro" id="IPR035906">
    <property type="entry name" value="MetI-like_sf"/>
</dbReference>
<dbReference type="GO" id="GO:0005886">
    <property type="term" value="C:plasma membrane"/>
    <property type="evidence" value="ECO:0007669"/>
    <property type="project" value="UniProtKB-SubCell"/>
</dbReference>
<accession>A0A7X3JXP6</accession>
<evidence type="ECO:0000256" key="7">
    <source>
        <dbReference type="RuleBase" id="RU363032"/>
    </source>
</evidence>
<dbReference type="GO" id="GO:0055085">
    <property type="term" value="P:transmembrane transport"/>
    <property type="evidence" value="ECO:0007669"/>
    <property type="project" value="InterPro"/>
</dbReference>
<evidence type="ECO:0000256" key="2">
    <source>
        <dbReference type="ARBA" id="ARBA00022448"/>
    </source>
</evidence>
<comment type="subcellular location">
    <subcellularLocation>
        <location evidence="1 7">Cell membrane</location>
        <topology evidence="1 7">Multi-pass membrane protein</topology>
    </subcellularLocation>
</comment>
<evidence type="ECO:0000259" key="8">
    <source>
        <dbReference type="PROSITE" id="PS50928"/>
    </source>
</evidence>
<feature type="transmembrane region" description="Helical" evidence="7">
    <location>
        <begin position="191"/>
        <end position="215"/>
    </location>
</feature>
<keyword evidence="5 7" id="KW-1133">Transmembrane helix</keyword>
<evidence type="ECO:0000256" key="5">
    <source>
        <dbReference type="ARBA" id="ARBA00022989"/>
    </source>
</evidence>
<keyword evidence="2 7" id="KW-0813">Transport</keyword>
<keyword evidence="3" id="KW-1003">Cell membrane</keyword>
<dbReference type="PANTHER" id="PTHR43744:SF8">
    <property type="entry name" value="SN-GLYCEROL-3-PHOSPHATE TRANSPORT SYSTEM PERMEASE PROTEIN UGPE"/>
    <property type="match status" value="1"/>
</dbReference>
<dbReference type="AlphaFoldDB" id="A0A7X3JXP6"/>
<feature type="transmembrane region" description="Helical" evidence="7">
    <location>
        <begin position="145"/>
        <end position="164"/>
    </location>
</feature>
<name>A0A7X3JXP6_9BACL</name>
<dbReference type="CDD" id="cd06261">
    <property type="entry name" value="TM_PBP2"/>
    <property type="match status" value="1"/>
</dbReference>
<evidence type="ECO:0000256" key="1">
    <source>
        <dbReference type="ARBA" id="ARBA00004651"/>
    </source>
</evidence>
<comment type="similarity">
    <text evidence="7">Belongs to the binding-protein-dependent transport system permease family.</text>
</comment>
<dbReference type="SUPFAM" id="SSF161098">
    <property type="entry name" value="MetI-like"/>
    <property type="match status" value="1"/>
</dbReference>
<dbReference type="PROSITE" id="PS50928">
    <property type="entry name" value="ABC_TM1"/>
    <property type="match status" value="1"/>
</dbReference>
<feature type="transmembrane region" description="Helical" evidence="7">
    <location>
        <begin position="21"/>
        <end position="38"/>
    </location>
</feature>
<dbReference type="InterPro" id="IPR000515">
    <property type="entry name" value="MetI-like"/>
</dbReference>
<feature type="domain" description="ABC transmembrane type-1" evidence="8">
    <location>
        <begin position="77"/>
        <end position="269"/>
    </location>
</feature>
<organism evidence="9 10">
    <name type="scientific">Paenibacillus lutrae</name>
    <dbReference type="NCBI Taxonomy" id="2078573"/>
    <lineage>
        <taxon>Bacteria</taxon>
        <taxon>Bacillati</taxon>
        <taxon>Bacillota</taxon>
        <taxon>Bacilli</taxon>
        <taxon>Bacillales</taxon>
        <taxon>Paenibacillaceae</taxon>
        <taxon>Paenibacillus</taxon>
    </lineage>
</organism>
<proteinExistence type="inferred from homology"/>
<reference evidence="9 10" key="1">
    <citation type="journal article" date="2019" name="Microorganisms">
        <title>Paenibacillus lutrae sp. nov., A Chitinolytic Species Isolated from A River Otter in Castril Natural Park, Granada, Spain.</title>
        <authorList>
            <person name="Rodriguez M."/>
            <person name="Reina J.C."/>
            <person name="Bejar V."/>
            <person name="Llamas I."/>
        </authorList>
    </citation>
    <scope>NUCLEOTIDE SEQUENCE [LARGE SCALE GENOMIC DNA]</scope>
    <source>
        <strain evidence="9 10">N10</strain>
    </source>
</reference>
<keyword evidence="10" id="KW-1185">Reference proteome</keyword>
<dbReference type="EMBL" id="RHLK01000001">
    <property type="protein sequence ID" value="MVO98253.1"/>
    <property type="molecule type" value="Genomic_DNA"/>
</dbReference>
<dbReference type="OrthoDB" id="9772609at2"/>
<protein>
    <submittedName>
        <fullName evidence="9">ABC transporter permease subunit</fullName>
    </submittedName>
</protein>
<feature type="transmembrane region" description="Helical" evidence="7">
    <location>
        <begin position="81"/>
        <end position="100"/>
    </location>
</feature>